<name>A0A542SQA6_9MICO</name>
<sequence length="91" mass="9926">MDWVKAHGYSAKSGGRRRGAQSLRYSAASATNRPALDARFTYCYPSTRPIATRVRTPAAYLYRSGFSGMLISTRRLSCNDASAASPVMLAM</sequence>
<evidence type="ECO:0000313" key="3">
    <source>
        <dbReference type="Proteomes" id="UP000316181"/>
    </source>
</evidence>
<gene>
    <name evidence="2" type="ORF">FB389_1119</name>
</gene>
<dbReference type="AlphaFoldDB" id="A0A542SQA6"/>
<protein>
    <submittedName>
        <fullName evidence="2">Uncharacterized protein</fullName>
    </submittedName>
</protein>
<dbReference type="EMBL" id="VFNV01000001">
    <property type="protein sequence ID" value="TQK76447.1"/>
    <property type="molecule type" value="Genomic_DNA"/>
</dbReference>
<proteinExistence type="predicted"/>
<organism evidence="2 3">
    <name type="scientific">Rarobacter incanus</name>
    <dbReference type="NCBI Taxonomy" id="153494"/>
    <lineage>
        <taxon>Bacteria</taxon>
        <taxon>Bacillati</taxon>
        <taxon>Actinomycetota</taxon>
        <taxon>Actinomycetes</taxon>
        <taxon>Micrococcales</taxon>
        <taxon>Rarobacteraceae</taxon>
        <taxon>Rarobacter</taxon>
    </lineage>
</organism>
<feature type="region of interest" description="Disordered" evidence="1">
    <location>
        <begin position="1"/>
        <end position="22"/>
    </location>
</feature>
<comment type="caution">
    <text evidence="2">The sequence shown here is derived from an EMBL/GenBank/DDBJ whole genome shotgun (WGS) entry which is preliminary data.</text>
</comment>
<keyword evidence="3" id="KW-1185">Reference proteome</keyword>
<reference evidence="2 3" key="1">
    <citation type="submission" date="2019-06" db="EMBL/GenBank/DDBJ databases">
        <title>Sequencing the genomes of 1000 actinobacteria strains.</title>
        <authorList>
            <person name="Klenk H.-P."/>
        </authorList>
    </citation>
    <scope>NUCLEOTIDE SEQUENCE [LARGE SCALE GENOMIC DNA]</scope>
    <source>
        <strain evidence="2 3">DSM 10596</strain>
    </source>
</reference>
<evidence type="ECO:0000256" key="1">
    <source>
        <dbReference type="SAM" id="MobiDB-lite"/>
    </source>
</evidence>
<accession>A0A542SQA6</accession>
<evidence type="ECO:0000313" key="2">
    <source>
        <dbReference type="EMBL" id="TQK76447.1"/>
    </source>
</evidence>
<dbReference type="Proteomes" id="UP000316181">
    <property type="component" value="Unassembled WGS sequence"/>
</dbReference>